<dbReference type="SUPFAM" id="SSF56672">
    <property type="entry name" value="DNA/RNA polymerases"/>
    <property type="match status" value="1"/>
</dbReference>
<dbReference type="InterPro" id="IPR012337">
    <property type="entry name" value="RNaseH-like_sf"/>
</dbReference>
<dbReference type="InterPro" id="IPR057670">
    <property type="entry name" value="SH3_retrovirus"/>
</dbReference>
<dbReference type="EMBL" id="PKSL01000006">
    <property type="protein sequence ID" value="POW16678.1"/>
    <property type="molecule type" value="Genomic_DNA"/>
</dbReference>
<protein>
    <recommendedName>
        <fullName evidence="2">Integrase catalytic domain-containing protein</fullName>
    </recommendedName>
</protein>
<keyword evidence="4" id="KW-1185">Reference proteome</keyword>
<dbReference type="VEuPathDB" id="FungiDB:PSHT_07293"/>
<dbReference type="Gene3D" id="3.30.420.10">
    <property type="entry name" value="Ribonuclease H-like superfamily/Ribonuclease H"/>
    <property type="match status" value="1"/>
</dbReference>
<dbReference type="InterPro" id="IPR001584">
    <property type="entry name" value="Integrase_cat-core"/>
</dbReference>
<dbReference type="GO" id="GO:0003723">
    <property type="term" value="F:RNA binding"/>
    <property type="evidence" value="ECO:0007669"/>
    <property type="project" value="UniProtKB-KW"/>
</dbReference>
<evidence type="ECO:0000256" key="1">
    <source>
        <dbReference type="ARBA" id="ARBA00022884"/>
    </source>
</evidence>
<sequence length="908" mass="103464">MLSFKHHFDETNDKLEVVHGDLVGPITPSSNGGAKYFLTLVDQHTGLINITILKEKSDTPEAIERFKVFFENQTGKRIKKLITDGGGEFCDKMLSKILEDSGIQHNVAPPYTPQQNGMAERANQWWAEAVKTACAVTNCLPTLSKGRKSPIELLYGKKPNIQIFRPFGCKAWALEPELYHEKKFDSLAWEGVLIGYTNDYSTYKILRLQDKKIINIKHVHFEEEVFPGCSALNKSLDNLNISNNMPIFHQSQEVKLNKNHATEQEEQDHLQELFEEEVQGERERLEGKKIINSNIDQSNILNYSRRTALMTATPKTHNQAMKSNETSDWKKAEQKEYQNMQEHDGWLVRLKKAYDSPIASTWAFRKKLGANNEVIEFKARICAQGFRQTYGFDYHAKYAPTGKPASLRLLMSFAINNGLKIHQLDAVYGLRQSPLVLYKRLSTFLKTIGFKISVSDPCVFWRNDQPQKPNTWLFVHVDDLVIVSKEPLVFKEEIQKEFAIKYMGDAEFLLGMNIIRGEDTVTINQLQYVERKLVQFNLQNEHSASCPLDPKEKINKATQQDQDALKKLGYNYRSIVGSLNYLSILTRPDISYAVSALSQFLESPGLSHYNSAIQVFRYISGTGEMGLTFNKEEESELKAYVVADWGNCLVTRRSVTGYVAMSGNHLLSWKSNKQDTVSLSSAKAEYKALSDLSREIIWISSLVNETKVLKSPTQVKIYVDNKAAIDLANSETAQNSFRTKHMDIRLHFVREHVQSKLLRLQYIKSNSNPADFLTKPVGRCTIRRSLQILNVSYQSKSTSNLTTRSTQECSNSRNIDSSAHSHKRRITDCSLIEQSDNKRVACAKGADHNDVIAVNDDDQRQSISNLQENMNKVNHNLLFRGEVPDGDPLMNNRNTEHEDNIDHICDDL</sequence>
<dbReference type="InterPro" id="IPR013103">
    <property type="entry name" value="RVT_2"/>
</dbReference>
<dbReference type="InterPro" id="IPR036397">
    <property type="entry name" value="RNaseH_sf"/>
</dbReference>
<proteinExistence type="predicted"/>
<keyword evidence="1" id="KW-0694">RNA-binding</keyword>
<dbReference type="PROSITE" id="PS50994">
    <property type="entry name" value="INTEGRASE"/>
    <property type="match status" value="1"/>
</dbReference>
<evidence type="ECO:0000313" key="4">
    <source>
        <dbReference type="Proteomes" id="UP000239156"/>
    </source>
</evidence>
<dbReference type="Pfam" id="PF00665">
    <property type="entry name" value="rve"/>
    <property type="match status" value="1"/>
</dbReference>
<reference evidence="3" key="1">
    <citation type="submission" date="2017-12" db="EMBL/GenBank/DDBJ databases">
        <title>Gene loss provides genomic basis for host adaptation in cereal stripe rust fungi.</title>
        <authorList>
            <person name="Xia C."/>
        </authorList>
    </citation>
    <scope>NUCLEOTIDE SEQUENCE [LARGE SCALE GENOMIC DNA]</scope>
    <source>
        <strain evidence="3">93-210</strain>
    </source>
</reference>
<gene>
    <name evidence="3" type="ORF">PSTT_01147</name>
</gene>
<dbReference type="Pfam" id="PF25597">
    <property type="entry name" value="SH3_retrovirus"/>
    <property type="match status" value="1"/>
</dbReference>
<dbReference type="AlphaFoldDB" id="A0A2S4W4I1"/>
<dbReference type="CDD" id="cd09272">
    <property type="entry name" value="RNase_HI_RT_Ty1"/>
    <property type="match status" value="1"/>
</dbReference>
<evidence type="ECO:0000259" key="2">
    <source>
        <dbReference type="PROSITE" id="PS50994"/>
    </source>
</evidence>
<dbReference type="SUPFAM" id="SSF53098">
    <property type="entry name" value="Ribonuclease H-like"/>
    <property type="match status" value="1"/>
</dbReference>
<dbReference type="VEuPathDB" id="FungiDB:PSTT_01147"/>
<evidence type="ECO:0000313" key="3">
    <source>
        <dbReference type="EMBL" id="POW16678.1"/>
    </source>
</evidence>
<dbReference type="Pfam" id="PF07727">
    <property type="entry name" value="RVT_2"/>
    <property type="match status" value="2"/>
</dbReference>
<name>A0A2S4W4I1_9BASI</name>
<dbReference type="PANTHER" id="PTHR11439:SF463">
    <property type="entry name" value="REVERSE TRANSCRIPTASE TY1_COPIA-TYPE DOMAIN-CONTAINING PROTEIN"/>
    <property type="match status" value="1"/>
</dbReference>
<accession>A0A2S4W4I1</accession>
<comment type="caution">
    <text evidence="3">The sequence shown here is derived from an EMBL/GenBank/DDBJ whole genome shotgun (WGS) entry which is preliminary data.</text>
</comment>
<dbReference type="GO" id="GO:0005634">
    <property type="term" value="C:nucleus"/>
    <property type="evidence" value="ECO:0007669"/>
    <property type="project" value="UniProtKB-ARBA"/>
</dbReference>
<dbReference type="GO" id="GO:0015074">
    <property type="term" value="P:DNA integration"/>
    <property type="evidence" value="ECO:0007669"/>
    <property type="project" value="InterPro"/>
</dbReference>
<organism evidence="3 4">
    <name type="scientific">Puccinia striiformis</name>
    <dbReference type="NCBI Taxonomy" id="27350"/>
    <lineage>
        <taxon>Eukaryota</taxon>
        <taxon>Fungi</taxon>
        <taxon>Dikarya</taxon>
        <taxon>Basidiomycota</taxon>
        <taxon>Pucciniomycotina</taxon>
        <taxon>Pucciniomycetes</taxon>
        <taxon>Pucciniales</taxon>
        <taxon>Pucciniaceae</taxon>
        <taxon>Puccinia</taxon>
    </lineage>
</organism>
<dbReference type="Proteomes" id="UP000239156">
    <property type="component" value="Unassembled WGS sequence"/>
</dbReference>
<dbReference type="InterPro" id="IPR043502">
    <property type="entry name" value="DNA/RNA_pol_sf"/>
</dbReference>
<feature type="domain" description="Integrase catalytic" evidence="2">
    <location>
        <begin position="10"/>
        <end position="124"/>
    </location>
</feature>
<dbReference type="PANTHER" id="PTHR11439">
    <property type="entry name" value="GAG-POL-RELATED RETROTRANSPOSON"/>
    <property type="match status" value="1"/>
</dbReference>